<keyword evidence="2" id="KW-0645">Protease</keyword>
<keyword evidence="3" id="KW-0479">Metal-binding</keyword>
<comment type="cofactor">
    <cofactor evidence="1">
        <name>Zn(2+)</name>
        <dbReference type="ChEBI" id="CHEBI:29105"/>
    </cofactor>
</comment>
<keyword evidence="9" id="KW-1185">Reference proteome</keyword>
<dbReference type="GO" id="GO:0051603">
    <property type="term" value="P:proteolysis involved in protein catabolic process"/>
    <property type="evidence" value="ECO:0007669"/>
    <property type="project" value="TreeGrafter"/>
</dbReference>
<keyword evidence="6" id="KW-0482">Metalloprotease</keyword>
<dbReference type="InterPro" id="IPR051156">
    <property type="entry name" value="Mito/Outer_Membr_Metalloprot"/>
</dbReference>
<dbReference type="GO" id="GO:0046872">
    <property type="term" value="F:metal ion binding"/>
    <property type="evidence" value="ECO:0007669"/>
    <property type="project" value="UniProtKB-KW"/>
</dbReference>
<evidence type="ECO:0000256" key="2">
    <source>
        <dbReference type="ARBA" id="ARBA00022670"/>
    </source>
</evidence>
<evidence type="ECO:0000256" key="6">
    <source>
        <dbReference type="ARBA" id="ARBA00023049"/>
    </source>
</evidence>
<dbReference type="Pfam" id="PF01435">
    <property type="entry name" value="Peptidase_M48"/>
    <property type="match status" value="1"/>
</dbReference>
<dbReference type="Gene3D" id="1.25.40.10">
    <property type="entry name" value="Tetratricopeptide repeat domain"/>
    <property type="match status" value="1"/>
</dbReference>
<feature type="domain" description="Peptidase M48" evidence="7">
    <location>
        <begin position="44"/>
        <end position="242"/>
    </location>
</feature>
<keyword evidence="4" id="KW-0378">Hydrolase</keyword>
<dbReference type="AlphaFoldDB" id="A0A5B8KZR2"/>
<evidence type="ECO:0000256" key="3">
    <source>
        <dbReference type="ARBA" id="ARBA00022723"/>
    </source>
</evidence>
<evidence type="ECO:0000313" key="8">
    <source>
        <dbReference type="EMBL" id="QDZ00818.1"/>
    </source>
</evidence>
<reference evidence="8" key="1">
    <citation type="submission" date="2020-04" db="EMBL/GenBank/DDBJ databases">
        <title>Nitratireductor sp. nov. isolated from mangrove soil.</title>
        <authorList>
            <person name="Ye Y."/>
        </authorList>
    </citation>
    <scope>NUCLEOTIDE SEQUENCE</scope>
    <source>
        <strain evidence="8">SY7</strain>
    </source>
</reference>
<keyword evidence="5" id="KW-0862">Zinc</keyword>
<dbReference type="GO" id="GO:0004222">
    <property type="term" value="F:metalloendopeptidase activity"/>
    <property type="evidence" value="ECO:0007669"/>
    <property type="project" value="InterPro"/>
</dbReference>
<sequence length="464" mass="50119">MSSAKKKSGFFTRAAIAVGVAVQFALAPLSPAIAQQQRVPIVRDAEIEALVSDYARPILRAAGLGKSGIDIVLVNDRSFNAFVAGRRIFINTGALLTAETPNEIIGVFAHEAGHLAGGHQERLRAQLERAQTIAIVATLLGIGAAVGGALSDNSALARSGGGIAMGGAEVARRGLLGYQRAEESSADRSALTYLERTGQSARGMLKTFERFASALALTGSRVDPYQLSHPMPRERIAHLQTLASQSAHFNKTDSAALQVRHDLMRAKIAAYTEGPAATSRLFRNNPRSLPALYADAINTHLRGRPRDAIAKIDRLIATQPNYAYFHELRGDMLVRANQPGEAIKAYARAQKLDGSKSPIIQISYGKALLSAGDQKATREAVRQISNALSRDRENPDGYMLLAQAYGRLGSIGEAELASAEMHYYSGSFQEARIFATRAQQKLKRGSPDWVRAQDIINARPNRKK</sequence>
<evidence type="ECO:0000256" key="5">
    <source>
        <dbReference type="ARBA" id="ARBA00022833"/>
    </source>
</evidence>
<dbReference type="Proteomes" id="UP000321389">
    <property type="component" value="Chromosome"/>
</dbReference>
<dbReference type="SUPFAM" id="SSF48452">
    <property type="entry name" value="TPR-like"/>
    <property type="match status" value="1"/>
</dbReference>
<dbReference type="GO" id="GO:0016020">
    <property type="term" value="C:membrane"/>
    <property type="evidence" value="ECO:0007669"/>
    <property type="project" value="TreeGrafter"/>
</dbReference>
<protein>
    <submittedName>
        <fullName evidence="8">M48 family metallopeptidase</fullName>
    </submittedName>
</protein>
<dbReference type="KEGG" id="niy:FQ775_10735"/>
<dbReference type="PANTHER" id="PTHR22726">
    <property type="entry name" value="METALLOENDOPEPTIDASE OMA1"/>
    <property type="match status" value="1"/>
</dbReference>
<dbReference type="CDD" id="cd07324">
    <property type="entry name" value="M48C_Oma1-like"/>
    <property type="match status" value="1"/>
</dbReference>
<dbReference type="InterPro" id="IPR011990">
    <property type="entry name" value="TPR-like_helical_dom_sf"/>
</dbReference>
<gene>
    <name evidence="8" type="ORF">FQ775_10735</name>
</gene>
<dbReference type="Pfam" id="PF13432">
    <property type="entry name" value="TPR_16"/>
    <property type="match status" value="1"/>
</dbReference>
<name>A0A5B8KZR2_9HYPH</name>
<dbReference type="EMBL" id="CP042301">
    <property type="protein sequence ID" value="QDZ00818.1"/>
    <property type="molecule type" value="Genomic_DNA"/>
</dbReference>
<dbReference type="RefSeq" id="WP_146299463.1">
    <property type="nucleotide sequence ID" value="NZ_CP042301.2"/>
</dbReference>
<dbReference type="Gene3D" id="3.30.2010.10">
    <property type="entry name" value="Metalloproteases ('zincins'), catalytic domain"/>
    <property type="match status" value="1"/>
</dbReference>
<evidence type="ECO:0000313" key="9">
    <source>
        <dbReference type="Proteomes" id="UP000321389"/>
    </source>
</evidence>
<accession>A0A5B8KZR2</accession>
<dbReference type="InterPro" id="IPR001915">
    <property type="entry name" value="Peptidase_M48"/>
</dbReference>
<organism evidence="8 9">
    <name type="scientific">Nitratireductor mangrovi</name>
    <dbReference type="NCBI Taxonomy" id="2599600"/>
    <lineage>
        <taxon>Bacteria</taxon>
        <taxon>Pseudomonadati</taxon>
        <taxon>Pseudomonadota</taxon>
        <taxon>Alphaproteobacteria</taxon>
        <taxon>Hyphomicrobiales</taxon>
        <taxon>Phyllobacteriaceae</taxon>
        <taxon>Nitratireductor</taxon>
    </lineage>
</organism>
<evidence type="ECO:0000256" key="4">
    <source>
        <dbReference type="ARBA" id="ARBA00022801"/>
    </source>
</evidence>
<dbReference type="PANTHER" id="PTHR22726:SF1">
    <property type="entry name" value="METALLOENDOPEPTIDASE OMA1, MITOCHONDRIAL"/>
    <property type="match status" value="1"/>
</dbReference>
<proteinExistence type="predicted"/>
<evidence type="ECO:0000259" key="7">
    <source>
        <dbReference type="Pfam" id="PF01435"/>
    </source>
</evidence>
<dbReference type="OrthoDB" id="9814887at2"/>
<evidence type="ECO:0000256" key="1">
    <source>
        <dbReference type="ARBA" id="ARBA00001947"/>
    </source>
</evidence>